<dbReference type="InterPro" id="IPR008974">
    <property type="entry name" value="TRAF-like"/>
</dbReference>
<proteinExistence type="predicted"/>
<accession>A0A3M7T7E4</accession>
<keyword evidence="2" id="KW-0378">Hydrolase</keyword>
<feature type="domain" description="MATH" evidence="1">
    <location>
        <begin position="229"/>
        <end position="361"/>
    </location>
</feature>
<evidence type="ECO:0000313" key="2">
    <source>
        <dbReference type="EMBL" id="RNA43946.1"/>
    </source>
</evidence>
<sequence>MEDLDIILPCGFIAKYKDIFCSKNNFECPECKTHTTSQEECLHLPRNKLIINQTILNSKKNKFKDCLKKLELYKNDPKFYIDESYTKIKNNIYLRREEIKIMLNKKIDEYFENLLKMIDDERDSNFVVVFDKLKQISSLEQETSNFNVKEDSDVFSKIKLIKEFKSKIDSGTHFVENTIEKFTKANLKLMESNEHIDITKLFGELFLGPETNIISYGSEQDIDDDSRSEATFQFVINDFSKCIKSKNLKLTSKQCIVRNLEWTLVIEFNKRENDEPGLHSILVYNPTSRSHKWNVNARLEVKLLNTTDNLQSVVRTMENWFFDTNHKYCSFDDLVCINKVMNPENKLYNHEKDSITIEVNIKAQLPQLIEK</sequence>
<dbReference type="GO" id="GO:0016787">
    <property type="term" value="F:hydrolase activity"/>
    <property type="evidence" value="ECO:0007669"/>
    <property type="project" value="UniProtKB-KW"/>
</dbReference>
<dbReference type="AlphaFoldDB" id="A0A3M7T7E4"/>
<keyword evidence="3" id="KW-1185">Reference proteome</keyword>
<evidence type="ECO:0000259" key="1">
    <source>
        <dbReference type="PROSITE" id="PS50144"/>
    </source>
</evidence>
<dbReference type="Gene3D" id="2.60.210.10">
    <property type="entry name" value="Apoptosis, Tumor Necrosis Factor Receptor Associated Protein 2, Chain A"/>
    <property type="match status" value="1"/>
</dbReference>
<comment type="caution">
    <text evidence="2">The sequence shown here is derived from an EMBL/GenBank/DDBJ whole genome shotgun (WGS) entry which is preliminary data.</text>
</comment>
<dbReference type="STRING" id="10195.A0A3M7T7E4"/>
<reference evidence="2 3" key="1">
    <citation type="journal article" date="2018" name="Sci. Rep.">
        <title>Genomic signatures of local adaptation to the degree of environmental predictability in rotifers.</title>
        <authorList>
            <person name="Franch-Gras L."/>
            <person name="Hahn C."/>
            <person name="Garcia-Roger E.M."/>
            <person name="Carmona M.J."/>
            <person name="Serra M."/>
            <person name="Gomez A."/>
        </authorList>
    </citation>
    <scope>NUCLEOTIDE SEQUENCE [LARGE SCALE GENOMIC DNA]</scope>
    <source>
        <strain evidence="2">HYR1</strain>
    </source>
</reference>
<dbReference type="OrthoDB" id="10214610at2759"/>
<dbReference type="InterPro" id="IPR002083">
    <property type="entry name" value="MATH/TRAF_dom"/>
</dbReference>
<evidence type="ECO:0000313" key="3">
    <source>
        <dbReference type="Proteomes" id="UP000276133"/>
    </source>
</evidence>
<name>A0A3M7T7E4_BRAPC</name>
<gene>
    <name evidence="2" type="ORF">BpHYR1_014626</name>
</gene>
<dbReference type="PROSITE" id="PS50144">
    <property type="entry name" value="MATH"/>
    <property type="match status" value="1"/>
</dbReference>
<dbReference type="SUPFAM" id="SSF49599">
    <property type="entry name" value="TRAF domain-like"/>
    <property type="match status" value="1"/>
</dbReference>
<protein>
    <submittedName>
        <fullName evidence="2">Ubiquitin carboxyl-terminal hydrolase 7</fullName>
    </submittedName>
</protein>
<dbReference type="Pfam" id="PF22486">
    <property type="entry name" value="MATH_2"/>
    <property type="match status" value="1"/>
</dbReference>
<dbReference type="EMBL" id="REGN01000171">
    <property type="protein sequence ID" value="RNA43946.1"/>
    <property type="molecule type" value="Genomic_DNA"/>
</dbReference>
<organism evidence="2 3">
    <name type="scientific">Brachionus plicatilis</name>
    <name type="common">Marine rotifer</name>
    <name type="synonym">Brachionus muelleri</name>
    <dbReference type="NCBI Taxonomy" id="10195"/>
    <lineage>
        <taxon>Eukaryota</taxon>
        <taxon>Metazoa</taxon>
        <taxon>Spiralia</taxon>
        <taxon>Gnathifera</taxon>
        <taxon>Rotifera</taxon>
        <taxon>Eurotatoria</taxon>
        <taxon>Monogononta</taxon>
        <taxon>Pseudotrocha</taxon>
        <taxon>Ploima</taxon>
        <taxon>Brachionidae</taxon>
        <taxon>Brachionus</taxon>
    </lineage>
</organism>
<dbReference type="Proteomes" id="UP000276133">
    <property type="component" value="Unassembled WGS sequence"/>
</dbReference>